<keyword evidence="1" id="KW-1133">Transmembrane helix</keyword>
<proteinExistence type="predicted"/>
<name>A0A1G2PEF2_9BACT</name>
<evidence type="ECO:0000313" key="3">
    <source>
        <dbReference type="Proteomes" id="UP000178869"/>
    </source>
</evidence>
<dbReference type="Proteomes" id="UP000178869">
    <property type="component" value="Unassembled WGS sequence"/>
</dbReference>
<keyword evidence="1" id="KW-0472">Membrane</keyword>
<accession>A0A1G2PEF2</accession>
<dbReference type="AlphaFoldDB" id="A0A1G2PEF2"/>
<dbReference type="EMBL" id="MHSR01000013">
    <property type="protein sequence ID" value="OHA46708.1"/>
    <property type="molecule type" value="Genomic_DNA"/>
</dbReference>
<reference evidence="2 3" key="1">
    <citation type="journal article" date="2016" name="Nat. Commun.">
        <title>Thousands of microbial genomes shed light on interconnected biogeochemical processes in an aquifer system.</title>
        <authorList>
            <person name="Anantharaman K."/>
            <person name="Brown C.T."/>
            <person name="Hug L.A."/>
            <person name="Sharon I."/>
            <person name="Castelle C.J."/>
            <person name="Probst A.J."/>
            <person name="Thomas B.C."/>
            <person name="Singh A."/>
            <person name="Wilkins M.J."/>
            <person name="Karaoz U."/>
            <person name="Brodie E.L."/>
            <person name="Williams K.H."/>
            <person name="Hubbard S.S."/>
            <person name="Banfield J.F."/>
        </authorList>
    </citation>
    <scope>NUCLEOTIDE SEQUENCE [LARGE SCALE GENOMIC DNA]</scope>
</reference>
<organism evidence="2 3">
    <name type="scientific">Candidatus Terrybacteria bacterium RIFCSPHIGHO2_01_FULL_43_35</name>
    <dbReference type="NCBI Taxonomy" id="1802361"/>
    <lineage>
        <taxon>Bacteria</taxon>
        <taxon>Candidatus Terryibacteriota</taxon>
    </lineage>
</organism>
<keyword evidence="1" id="KW-0812">Transmembrane</keyword>
<evidence type="ECO:0000256" key="1">
    <source>
        <dbReference type="SAM" id="Phobius"/>
    </source>
</evidence>
<evidence type="ECO:0000313" key="2">
    <source>
        <dbReference type="EMBL" id="OHA46708.1"/>
    </source>
</evidence>
<protein>
    <submittedName>
        <fullName evidence="2">Uncharacterized protein</fullName>
    </submittedName>
</protein>
<feature type="transmembrane region" description="Helical" evidence="1">
    <location>
        <begin position="54"/>
        <end position="73"/>
    </location>
</feature>
<sequence length="233" mass="26146">MRDWLSNYFVPGFVILFLSAIFAGFLSFINNIFGTIFNPLFAAFGLRAIIELPLAVYFVTILTASIIGFFIKIPAVQRFVWKIPVISLPFKIAYWMKVVLRFPFVRVEQFDGNRILGIVIAVELKRAYSLNGDGVPVPNSRGSFDLVVFIPAFPAPVGGYWIWSEPRRIEYLLNSKKDILARAFSAGLSLHTKEGEPALKTLPLKGLTLKQINDLLKLSEVPLTDIDIYAGES</sequence>
<gene>
    <name evidence="2" type="ORF">A2828_02300</name>
</gene>
<comment type="caution">
    <text evidence="2">The sequence shown here is derived from an EMBL/GenBank/DDBJ whole genome shotgun (WGS) entry which is preliminary data.</text>
</comment>
<feature type="transmembrane region" description="Helical" evidence="1">
    <location>
        <begin position="12"/>
        <end position="33"/>
    </location>
</feature>